<evidence type="ECO:0000256" key="6">
    <source>
        <dbReference type="ARBA" id="ARBA00044196"/>
    </source>
</evidence>
<evidence type="ECO:0000313" key="12">
    <source>
        <dbReference type="Proteomes" id="UP000827889"/>
    </source>
</evidence>
<evidence type="ECO:0000256" key="4">
    <source>
        <dbReference type="ARBA" id="ARBA00022540"/>
    </source>
</evidence>
<evidence type="ECO:0000259" key="11">
    <source>
        <dbReference type="Pfam" id="PF25084"/>
    </source>
</evidence>
<comment type="subcellular location">
    <subcellularLocation>
        <location evidence="1">Cytoplasm</location>
        <location evidence="1">Cytosol</location>
    </subcellularLocation>
</comment>
<dbReference type="CDD" id="cd04652">
    <property type="entry name" value="LbH_eIF2B_gamma_C"/>
    <property type="match status" value="1"/>
</dbReference>
<keyword evidence="4 13" id="KW-0396">Initiation factor</keyword>
<evidence type="ECO:0000256" key="5">
    <source>
        <dbReference type="ARBA" id="ARBA00022917"/>
    </source>
</evidence>
<dbReference type="Pfam" id="PF25084">
    <property type="entry name" value="LbH_EIF2B"/>
    <property type="match status" value="1"/>
</dbReference>
<dbReference type="InterPro" id="IPR051960">
    <property type="entry name" value="eIF2B_gamma"/>
</dbReference>
<evidence type="ECO:0000313" key="13">
    <source>
        <dbReference type="RefSeq" id="XP_048135979.1"/>
    </source>
</evidence>
<dbReference type="RefSeq" id="XP_048135979.1">
    <property type="nucleotide sequence ID" value="XM_048280022.1"/>
</dbReference>
<comment type="function">
    <text evidence="8">Acts as a component of the translation initiation factor 2B (eIF2B) complex, which catalyzes the exchange of GDP for GTP on the eukaryotic initiation factor 2 (eIF2) complex gamma subunit. Its guanine nucleotide exchange factor activity is repressed when bound to eIF2 complex phosphorylated on the alpha subunit, thereby limiting the amount of methionyl-initiator methionine tRNA available to the ribosome and consequently global translation is repressed.</text>
</comment>
<evidence type="ECO:0000259" key="10">
    <source>
        <dbReference type="Pfam" id="PF00483"/>
    </source>
</evidence>
<dbReference type="CDD" id="cd04198">
    <property type="entry name" value="eIF-2B_gamma_N"/>
    <property type="match status" value="1"/>
</dbReference>
<proteinExistence type="inferred from homology"/>
<dbReference type="PANTHER" id="PTHR45989:SF1">
    <property type="entry name" value="TRANSLATION INITIATION FACTOR EIF-2B SUBUNIT GAMMA"/>
    <property type="match status" value="1"/>
</dbReference>
<dbReference type="InterPro" id="IPR029044">
    <property type="entry name" value="Nucleotide-diphossugar_trans"/>
</dbReference>
<reference evidence="13" key="1">
    <citation type="submission" date="2025-08" db="UniProtKB">
        <authorList>
            <consortium name="RefSeq"/>
        </authorList>
    </citation>
    <scope>IDENTIFICATION</scope>
    <source>
        <tissue evidence="13">Leaf</tissue>
    </source>
</reference>
<sequence>MDFQVVVLAGGFSKKLVPLVSKEVPKALLPVANRPVLSYVLELLEQSNLKDLIVVVEGEHAALLVGGWISGAYVDRLHVEVAAVPEDIGTAGALRAIAHHLTAKDILVVSGDLVSDVPPGAVAAAHRRHNAVVTAMLCSAPVSGPAESGSSGGKDKTKKAGRYNLIGLDRSKQFLLYIATGAELENDLRIQKSILRAVGEMEIRADLIDAHLYAFKRTVLQEILHQKDTFQSLKEDLLPYLVRSQLVGPHCMLGEGSQMGDKCSVKRSVIGRHCRIGSNVKIVNSIIMNHVTIGDGCSIQGSVVCSNVQLQERVVLKDCQVGAGFVVIAGGEYKGESLAKKEK</sequence>
<comment type="similarity">
    <text evidence="2">Belongs to the eIF-2B gamma/epsilon subunits family.</text>
</comment>
<name>A0ABM3HH92_9MYRT</name>
<feature type="domain" description="Nucleotidyl transferase" evidence="10">
    <location>
        <begin position="5"/>
        <end position="145"/>
    </location>
</feature>
<dbReference type="InterPro" id="IPR005835">
    <property type="entry name" value="NTP_transferase_dom"/>
</dbReference>
<evidence type="ECO:0000256" key="1">
    <source>
        <dbReference type="ARBA" id="ARBA00004514"/>
    </source>
</evidence>
<evidence type="ECO:0000256" key="2">
    <source>
        <dbReference type="ARBA" id="ARBA00007878"/>
    </source>
</evidence>
<dbReference type="PANTHER" id="PTHR45989">
    <property type="entry name" value="TRANSLATION INITIATION FACTOR EIF-2B SUBUNIT GAMMA"/>
    <property type="match status" value="1"/>
</dbReference>
<dbReference type="Gene3D" id="3.90.550.10">
    <property type="entry name" value="Spore Coat Polysaccharide Biosynthesis Protein SpsA, Chain A"/>
    <property type="match status" value="1"/>
</dbReference>
<dbReference type="InterPro" id="IPR056764">
    <property type="entry name" value="LbH_EIF2B3/5"/>
</dbReference>
<keyword evidence="5" id="KW-0648">Protein biosynthesis</keyword>
<accession>A0ABM3HH92</accession>
<dbReference type="Gene3D" id="2.160.10.10">
    <property type="entry name" value="Hexapeptide repeat proteins"/>
    <property type="match status" value="1"/>
</dbReference>
<dbReference type="GeneID" id="115734211"/>
<keyword evidence="3" id="KW-0963">Cytoplasm</keyword>
<dbReference type="Proteomes" id="UP000827889">
    <property type="component" value="Chromosome 6"/>
</dbReference>
<evidence type="ECO:0000256" key="8">
    <source>
        <dbReference type="ARBA" id="ARBA00045373"/>
    </source>
</evidence>
<organism evidence="12 13">
    <name type="scientific">Rhodamnia argentea</name>
    <dbReference type="NCBI Taxonomy" id="178133"/>
    <lineage>
        <taxon>Eukaryota</taxon>
        <taxon>Viridiplantae</taxon>
        <taxon>Streptophyta</taxon>
        <taxon>Embryophyta</taxon>
        <taxon>Tracheophyta</taxon>
        <taxon>Spermatophyta</taxon>
        <taxon>Magnoliopsida</taxon>
        <taxon>eudicotyledons</taxon>
        <taxon>Gunneridae</taxon>
        <taxon>Pentapetalae</taxon>
        <taxon>rosids</taxon>
        <taxon>malvids</taxon>
        <taxon>Myrtales</taxon>
        <taxon>Myrtaceae</taxon>
        <taxon>Myrtoideae</taxon>
        <taxon>Myrteae</taxon>
        <taxon>Australasian group</taxon>
        <taxon>Rhodamnia</taxon>
    </lineage>
</organism>
<evidence type="ECO:0000256" key="7">
    <source>
        <dbReference type="ARBA" id="ARBA00044229"/>
    </source>
</evidence>
<protein>
    <recommendedName>
        <fullName evidence="6">Translation initiation factor eIF2B subunit gamma</fullName>
    </recommendedName>
    <alternativeName>
        <fullName evidence="7">eIF2B GDP-GTP exchange factor subunit gamma</fullName>
    </alternativeName>
</protein>
<gene>
    <name evidence="13" type="primary">LOC115734211</name>
</gene>
<keyword evidence="12" id="KW-1185">Reference proteome</keyword>
<dbReference type="GO" id="GO:0003743">
    <property type="term" value="F:translation initiation factor activity"/>
    <property type="evidence" value="ECO:0007669"/>
    <property type="project" value="UniProtKB-KW"/>
</dbReference>
<feature type="domain" description="EIF2B subunit epsilon/gamma LbH" evidence="11">
    <location>
        <begin position="242"/>
        <end position="327"/>
    </location>
</feature>
<dbReference type="SUPFAM" id="SSF53448">
    <property type="entry name" value="Nucleotide-diphospho-sugar transferases"/>
    <property type="match status" value="1"/>
</dbReference>
<dbReference type="Pfam" id="PF00483">
    <property type="entry name" value="NTP_transferase"/>
    <property type="match status" value="1"/>
</dbReference>
<comment type="subunit">
    <text evidence="9">Component of the translation initiation factor 2B (eIF2B) complex which is a heterodecamer of two sets of five different subunits: alpha, beta, gamma, delta and epsilon. Subunits alpha, beta and delta comprise a regulatory subcomplex and subunits epsilon and gamma comprise a catalytic subcomplex. Within the complex, the hexameric regulatory complex resides at the center, with the two heterodimeric catalytic subcomplexes bound on opposite sides.</text>
</comment>
<evidence type="ECO:0000256" key="3">
    <source>
        <dbReference type="ARBA" id="ARBA00022490"/>
    </source>
</evidence>
<evidence type="ECO:0000256" key="9">
    <source>
        <dbReference type="ARBA" id="ARBA00046432"/>
    </source>
</evidence>